<keyword evidence="3 5" id="KW-1133">Transmembrane helix</keyword>
<keyword evidence="8" id="KW-1185">Reference proteome</keyword>
<evidence type="ECO:0000313" key="8">
    <source>
        <dbReference type="Proteomes" id="UP001194468"/>
    </source>
</evidence>
<dbReference type="InterPro" id="IPR007667">
    <property type="entry name" value="Hypoxia_induced_domain"/>
</dbReference>
<evidence type="ECO:0000256" key="3">
    <source>
        <dbReference type="ARBA" id="ARBA00022989"/>
    </source>
</evidence>
<protein>
    <recommendedName>
        <fullName evidence="6">HIG1 domain-containing protein</fullName>
    </recommendedName>
</protein>
<sequence length="215" mass="24041">MKVNVTEQDWQHLDAAVWRGALEGALTSAAIAVPSFYYLHRRSAWYRSLPFSLRVAGVVMVVAPWTSIQAERRSLAFERARWSDSGKLELDRVAAEKEAQFNALSTTDKVMDWASRHQYSIILGSWALSMAVAGAIVAKDRYLTLPQKAVQVRMWAQGLTIGVLIAAGALTHKNRQEAAANGMRRSATDHSWQTFLEEQQREQDARKVTLNVASV</sequence>
<dbReference type="GO" id="GO:0005739">
    <property type="term" value="C:mitochondrion"/>
    <property type="evidence" value="ECO:0007669"/>
    <property type="project" value="UniProtKB-SubCell"/>
</dbReference>
<comment type="caution">
    <text evidence="7">The sequence shown here is derived from an EMBL/GenBank/DDBJ whole genome shotgun (WGS) entry which is preliminary data.</text>
</comment>
<feature type="transmembrane region" description="Helical" evidence="5">
    <location>
        <begin position="119"/>
        <end position="138"/>
    </location>
</feature>
<evidence type="ECO:0000256" key="4">
    <source>
        <dbReference type="ARBA" id="ARBA00023136"/>
    </source>
</evidence>
<dbReference type="EMBL" id="WHUW01000007">
    <property type="protein sequence ID" value="KAF8443933.1"/>
    <property type="molecule type" value="Genomic_DNA"/>
</dbReference>
<comment type="subcellular location">
    <subcellularLocation>
        <location evidence="1">Mitochondrion</location>
    </subcellularLocation>
</comment>
<dbReference type="InterPro" id="IPR040153">
    <property type="entry name" value="Rcf2"/>
</dbReference>
<feature type="domain" description="HIG1" evidence="6">
    <location>
        <begin position="91"/>
        <end position="182"/>
    </location>
</feature>
<dbReference type="PANTHER" id="PTHR28018:SF3">
    <property type="entry name" value="RESPIRATORY SUPERCOMPLEX FACTOR 2, MITOCHONDRIAL"/>
    <property type="match status" value="1"/>
</dbReference>
<proteinExistence type="predicted"/>
<reference evidence="7" key="2">
    <citation type="journal article" date="2020" name="Nat. Commun.">
        <title>Large-scale genome sequencing of mycorrhizal fungi provides insights into the early evolution of symbiotic traits.</title>
        <authorList>
            <person name="Miyauchi S."/>
            <person name="Kiss E."/>
            <person name="Kuo A."/>
            <person name="Drula E."/>
            <person name="Kohler A."/>
            <person name="Sanchez-Garcia M."/>
            <person name="Morin E."/>
            <person name="Andreopoulos B."/>
            <person name="Barry K.W."/>
            <person name="Bonito G."/>
            <person name="Buee M."/>
            <person name="Carver A."/>
            <person name="Chen C."/>
            <person name="Cichocki N."/>
            <person name="Clum A."/>
            <person name="Culley D."/>
            <person name="Crous P.W."/>
            <person name="Fauchery L."/>
            <person name="Girlanda M."/>
            <person name="Hayes R.D."/>
            <person name="Keri Z."/>
            <person name="LaButti K."/>
            <person name="Lipzen A."/>
            <person name="Lombard V."/>
            <person name="Magnuson J."/>
            <person name="Maillard F."/>
            <person name="Murat C."/>
            <person name="Nolan M."/>
            <person name="Ohm R.A."/>
            <person name="Pangilinan J."/>
            <person name="Pereira M.F."/>
            <person name="Perotto S."/>
            <person name="Peter M."/>
            <person name="Pfister S."/>
            <person name="Riley R."/>
            <person name="Sitrit Y."/>
            <person name="Stielow J.B."/>
            <person name="Szollosi G."/>
            <person name="Zifcakova L."/>
            <person name="Stursova M."/>
            <person name="Spatafora J.W."/>
            <person name="Tedersoo L."/>
            <person name="Vaario L.M."/>
            <person name="Yamada A."/>
            <person name="Yan M."/>
            <person name="Wang P."/>
            <person name="Xu J."/>
            <person name="Bruns T."/>
            <person name="Baldrian P."/>
            <person name="Vilgalys R."/>
            <person name="Dunand C."/>
            <person name="Henrissat B."/>
            <person name="Grigoriev I.V."/>
            <person name="Hibbett D."/>
            <person name="Nagy L.G."/>
            <person name="Martin F.M."/>
        </authorList>
    </citation>
    <scope>NUCLEOTIDE SEQUENCE</scope>
    <source>
        <strain evidence="7">BED1</strain>
    </source>
</reference>
<dbReference type="AlphaFoldDB" id="A0AAD4C082"/>
<dbReference type="PROSITE" id="PS51503">
    <property type="entry name" value="HIG1"/>
    <property type="match status" value="1"/>
</dbReference>
<dbReference type="Proteomes" id="UP001194468">
    <property type="component" value="Unassembled WGS sequence"/>
</dbReference>
<feature type="transmembrane region" description="Helical" evidence="5">
    <location>
        <begin position="20"/>
        <end position="39"/>
    </location>
</feature>
<evidence type="ECO:0000313" key="7">
    <source>
        <dbReference type="EMBL" id="KAF8443933.1"/>
    </source>
</evidence>
<gene>
    <name evidence="7" type="ORF">L210DRAFT_3759073</name>
</gene>
<reference evidence="7" key="1">
    <citation type="submission" date="2019-10" db="EMBL/GenBank/DDBJ databases">
        <authorList>
            <consortium name="DOE Joint Genome Institute"/>
            <person name="Kuo A."/>
            <person name="Miyauchi S."/>
            <person name="Kiss E."/>
            <person name="Drula E."/>
            <person name="Kohler A."/>
            <person name="Sanchez-Garcia M."/>
            <person name="Andreopoulos B."/>
            <person name="Barry K.W."/>
            <person name="Bonito G."/>
            <person name="Buee M."/>
            <person name="Carver A."/>
            <person name="Chen C."/>
            <person name="Cichocki N."/>
            <person name="Clum A."/>
            <person name="Culley D."/>
            <person name="Crous P.W."/>
            <person name="Fauchery L."/>
            <person name="Girlanda M."/>
            <person name="Hayes R."/>
            <person name="Keri Z."/>
            <person name="LaButti K."/>
            <person name="Lipzen A."/>
            <person name="Lombard V."/>
            <person name="Magnuson J."/>
            <person name="Maillard F."/>
            <person name="Morin E."/>
            <person name="Murat C."/>
            <person name="Nolan M."/>
            <person name="Ohm R."/>
            <person name="Pangilinan J."/>
            <person name="Pereira M."/>
            <person name="Perotto S."/>
            <person name="Peter M."/>
            <person name="Riley R."/>
            <person name="Sitrit Y."/>
            <person name="Stielow B."/>
            <person name="Szollosi G."/>
            <person name="Zifcakova L."/>
            <person name="Stursova M."/>
            <person name="Spatafora J.W."/>
            <person name="Tedersoo L."/>
            <person name="Vaario L.-M."/>
            <person name="Yamada A."/>
            <person name="Yan M."/>
            <person name="Wang P."/>
            <person name="Xu J."/>
            <person name="Bruns T."/>
            <person name="Baldrian P."/>
            <person name="Vilgalys R."/>
            <person name="Henrissat B."/>
            <person name="Grigoriev I.V."/>
            <person name="Hibbett D."/>
            <person name="Nagy L.G."/>
            <person name="Martin F.M."/>
        </authorList>
    </citation>
    <scope>NUCLEOTIDE SEQUENCE</scope>
    <source>
        <strain evidence="7">BED1</strain>
    </source>
</reference>
<evidence type="ECO:0000256" key="1">
    <source>
        <dbReference type="ARBA" id="ARBA00004173"/>
    </source>
</evidence>
<evidence type="ECO:0000259" key="6">
    <source>
        <dbReference type="PROSITE" id="PS51503"/>
    </source>
</evidence>
<evidence type="ECO:0000256" key="2">
    <source>
        <dbReference type="ARBA" id="ARBA00022692"/>
    </source>
</evidence>
<name>A0AAD4C082_BOLED</name>
<organism evidence="7 8">
    <name type="scientific">Boletus edulis BED1</name>
    <dbReference type="NCBI Taxonomy" id="1328754"/>
    <lineage>
        <taxon>Eukaryota</taxon>
        <taxon>Fungi</taxon>
        <taxon>Dikarya</taxon>
        <taxon>Basidiomycota</taxon>
        <taxon>Agaricomycotina</taxon>
        <taxon>Agaricomycetes</taxon>
        <taxon>Agaricomycetidae</taxon>
        <taxon>Boletales</taxon>
        <taxon>Boletineae</taxon>
        <taxon>Boletaceae</taxon>
        <taxon>Boletoideae</taxon>
        <taxon>Boletus</taxon>
    </lineage>
</organism>
<evidence type="ECO:0000256" key="5">
    <source>
        <dbReference type="SAM" id="Phobius"/>
    </source>
</evidence>
<keyword evidence="4 5" id="KW-0472">Membrane</keyword>
<dbReference type="PANTHER" id="PTHR28018">
    <property type="entry name" value="RESPIRATORY SUPERCOMPLEX FACTOR 2, MITOCHONDRIAL"/>
    <property type="match status" value="1"/>
</dbReference>
<keyword evidence="2 5" id="KW-0812">Transmembrane</keyword>
<accession>A0AAD4C082</accession>
<dbReference type="GO" id="GO:0033617">
    <property type="term" value="P:mitochondrial respiratory chain complex IV assembly"/>
    <property type="evidence" value="ECO:0007669"/>
    <property type="project" value="TreeGrafter"/>
</dbReference>